<dbReference type="Pfam" id="PF08666">
    <property type="entry name" value="SAF"/>
    <property type="match status" value="1"/>
</dbReference>
<dbReference type="PANTHER" id="PTHR42966:SF1">
    <property type="entry name" value="SIALIC ACID SYNTHASE"/>
    <property type="match status" value="1"/>
</dbReference>
<comment type="caution">
    <text evidence="2">The sequence shown here is derived from an EMBL/GenBank/DDBJ whole genome shotgun (WGS) entry which is preliminary data.</text>
</comment>
<dbReference type="PANTHER" id="PTHR42966">
    <property type="entry name" value="N-ACETYLNEURAMINATE SYNTHASE"/>
    <property type="match status" value="1"/>
</dbReference>
<evidence type="ECO:0000259" key="1">
    <source>
        <dbReference type="PROSITE" id="PS50844"/>
    </source>
</evidence>
<dbReference type="InterPro" id="IPR013974">
    <property type="entry name" value="SAF"/>
</dbReference>
<evidence type="ECO:0000313" key="2">
    <source>
        <dbReference type="EMBL" id="MDT7041574.1"/>
    </source>
</evidence>
<gene>
    <name evidence="2" type="ORF">PPG34_04380</name>
</gene>
<dbReference type="SUPFAM" id="SSF51569">
    <property type="entry name" value="Aldolase"/>
    <property type="match status" value="1"/>
</dbReference>
<dbReference type="EMBL" id="JAQOUE010000001">
    <property type="protein sequence ID" value="MDT7041574.1"/>
    <property type="molecule type" value="Genomic_DNA"/>
</dbReference>
<dbReference type="Gene3D" id="3.20.20.70">
    <property type="entry name" value="Aldolase class I"/>
    <property type="match status" value="1"/>
</dbReference>
<reference evidence="2 3" key="1">
    <citation type="journal article" date="2023" name="ISME J.">
        <title>Cultivation and genomic characterization of novel and ubiquitous marine nitrite-oxidizing bacteria from the Nitrospirales.</title>
        <authorList>
            <person name="Mueller A.J."/>
            <person name="Daebeler A."/>
            <person name="Herbold C.W."/>
            <person name="Kirkegaard R.H."/>
            <person name="Daims H."/>
        </authorList>
    </citation>
    <scope>NUCLEOTIDE SEQUENCE [LARGE SCALE GENOMIC DNA]</scope>
    <source>
        <strain evidence="2 3">EB</strain>
    </source>
</reference>
<dbReference type="InterPro" id="IPR051690">
    <property type="entry name" value="PseI-like"/>
</dbReference>
<keyword evidence="3" id="KW-1185">Reference proteome</keyword>
<dbReference type="Gene3D" id="3.90.1210.10">
    <property type="entry name" value="Antifreeze-like/N-acetylneuraminic acid synthase C-terminal domain"/>
    <property type="match status" value="1"/>
</dbReference>
<dbReference type="InterPro" id="IPR057736">
    <property type="entry name" value="SAF_PseI/NeuA/NeuB"/>
</dbReference>
<dbReference type="CDD" id="cd11615">
    <property type="entry name" value="SAF_NeuB_like"/>
    <property type="match status" value="1"/>
</dbReference>
<protein>
    <submittedName>
        <fullName evidence="2">N-acetylneuraminate synthase family protein</fullName>
    </submittedName>
</protein>
<dbReference type="Pfam" id="PF03102">
    <property type="entry name" value="NeuB"/>
    <property type="match status" value="1"/>
</dbReference>
<dbReference type="PROSITE" id="PS50844">
    <property type="entry name" value="AFP_LIKE"/>
    <property type="match status" value="1"/>
</dbReference>
<name>A0ABU3K5C8_9BACT</name>
<dbReference type="InterPro" id="IPR013785">
    <property type="entry name" value="Aldolase_TIM"/>
</dbReference>
<dbReference type="InterPro" id="IPR006190">
    <property type="entry name" value="SAF_AFP_Neu5Ac"/>
</dbReference>
<dbReference type="RefSeq" id="WP_313831923.1">
    <property type="nucleotide sequence ID" value="NZ_JAQOUE010000001.1"/>
</dbReference>
<evidence type="ECO:0000313" key="3">
    <source>
        <dbReference type="Proteomes" id="UP001250932"/>
    </source>
</evidence>
<proteinExistence type="predicted"/>
<dbReference type="InterPro" id="IPR036732">
    <property type="entry name" value="AFP_Neu5c_C_sf"/>
</dbReference>
<dbReference type="Proteomes" id="UP001250932">
    <property type="component" value="Unassembled WGS sequence"/>
</dbReference>
<organism evidence="2 3">
    <name type="scientific">Candidatus Nitronereus thalassa</name>
    <dbReference type="NCBI Taxonomy" id="3020898"/>
    <lineage>
        <taxon>Bacteria</taxon>
        <taxon>Pseudomonadati</taxon>
        <taxon>Nitrospirota</taxon>
        <taxon>Nitrospiria</taxon>
        <taxon>Nitrospirales</taxon>
        <taxon>Nitrospiraceae</taxon>
        <taxon>Candidatus Nitronereus</taxon>
    </lineage>
</organism>
<dbReference type="InterPro" id="IPR013132">
    <property type="entry name" value="PseI/NeuA/B-like_N"/>
</dbReference>
<dbReference type="SUPFAM" id="SSF51269">
    <property type="entry name" value="AFP III-like domain"/>
    <property type="match status" value="1"/>
</dbReference>
<accession>A0ABU3K5C8</accession>
<dbReference type="SMART" id="SM00858">
    <property type="entry name" value="SAF"/>
    <property type="match status" value="1"/>
</dbReference>
<sequence length="349" mass="38479">MKPQEHTLGATLTKGNAPCFVIAEIAQAHDGSLGTAHAYIDAVAKAGVDAVKFQTHLAEFESTPDEPWRVKFSRQDASRFEYWKRMEFTEVQWKGLKDHAQELGLKFLSSPFSLEAVELLTRVGVSGWKVPSGETNNLVLLERIVETKLPIILSTGMSSIEEIDKAVKYVQPHHVPLAILQCTSSYPCPPEKLGLNLIAWLRERYGCAVGLSDHSGTVYAGLAAAALGSQVVEVHVTFSREMFGPDVPVSITTSELKQLVDGVRFIEQALHHPLNKDEIFHEMQTVRNLFTKSIVVRKSLPVGAVLTPEFLAVKKPGTGIPASHLREVTGRKLKRPVLANTFLSNEDLL</sequence>
<feature type="domain" description="AFP-like" evidence="1">
    <location>
        <begin position="293"/>
        <end position="349"/>
    </location>
</feature>